<comment type="caution">
    <text evidence="2">The sequence shown here is derived from an EMBL/GenBank/DDBJ whole genome shotgun (WGS) entry which is preliminary data.</text>
</comment>
<evidence type="ECO:0000313" key="2">
    <source>
        <dbReference type="EMBL" id="KAJ8388718.1"/>
    </source>
</evidence>
<dbReference type="Proteomes" id="UP001221898">
    <property type="component" value="Unassembled WGS sequence"/>
</dbReference>
<feature type="region of interest" description="Disordered" evidence="1">
    <location>
        <begin position="67"/>
        <end position="87"/>
    </location>
</feature>
<evidence type="ECO:0000256" key="1">
    <source>
        <dbReference type="SAM" id="MobiDB-lite"/>
    </source>
</evidence>
<name>A0AAD7RQT5_9TELE</name>
<feature type="compositionally biased region" description="Polar residues" evidence="1">
    <location>
        <begin position="78"/>
        <end position="87"/>
    </location>
</feature>
<dbReference type="EMBL" id="JAINUG010000191">
    <property type="protein sequence ID" value="KAJ8388718.1"/>
    <property type="molecule type" value="Genomic_DNA"/>
</dbReference>
<accession>A0AAD7RQT5</accession>
<sequence>MPSLSGDKLNVETLCNTESEVQLEFPRGLQAAEEQIRCCGSRVVEQMGLRRKTKPNDKTRVYVQSWAPPKSADGSSEDMFNTQTLIS</sequence>
<proteinExistence type="predicted"/>
<keyword evidence="3" id="KW-1185">Reference proteome</keyword>
<protein>
    <submittedName>
        <fullName evidence="2">Uncharacterized protein</fullName>
    </submittedName>
</protein>
<evidence type="ECO:0000313" key="3">
    <source>
        <dbReference type="Proteomes" id="UP001221898"/>
    </source>
</evidence>
<reference evidence="2" key="1">
    <citation type="journal article" date="2023" name="Science">
        <title>Genome structures resolve the early diversification of teleost fishes.</title>
        <authorList>
            <person name="Parey E."/>
            <person name="Louis A."/>
            <person name="Montfort J."/>
            <person name="Bouchez O."/>
            <person name="Roques C."/>
            <person name="Iampietro C."/>
            <person name="Lluch J."/>
            <person name="Castinel A."/>
            <person name="Donnadieu C."/>
            <person name="Desvignes T."/>
            <person name="Floi Bucao C."/>
            <person name="Jouanno E."/>
            <person name="Wen M."/>
            <person name="Mejri S."/>
            <person name="Dirks R."/>
            <person name="Jansen H."/>
            <person name="Henkel C."/>
            <person name="Chen W.J."/>
            <person name="Zahm M."/>
            <person name="Cabau C."/>
            <person name="Klopp C."/>
            <person name="Thompson A.W."/>
            <person name="Robinson-Rechavi M."/>
            <person name="Braasch I."/>
            <person name="Lecointre G."/>
            <person name="Bobe J."/>
            <person name="Postlethwait J.H."/>
            <person name="Berthelot C."/>
            <person name="Roest Crollius H."/>
            <person name="Guiguen Y."/>
        </authorList>
    </citation>
    <scope>NUCLEOTIDE SEQUENCE</scope>
    <source>
        <strain evidence="2">NC1722</strain>
    </source>
</reference>
<organism evidence="2 3">
    <name type="scientific">Aldrovandia affinis</name>
    <dbReference type="NCBI Taxonomy" id="143900"/>
    <lineage>
        <taxon>Eukaryota</taxon>
        <taxon>Metazoa</taxon>
        <taxon>Chordata</taxon>
        <taxon>Craniata</taxon>
        <taxon>Vertebrata</taxon>
        <taxon>Euteleostomi</taxon>
        <taxon>Actinopterygii</taxon>
        <taxon>Neopterygii</taxon>
        <taxon>Teleostei</taxon>
        <taxon>Notacanthiformes</taxon>
        <taxon>Halosauridae</taxon>
        <taxon>Aldrovandia</taxon>
    </lineage>
</organism>
<dbReference type="AlphaFoldDB" id="A0AAD7RQT5"/>
<gene>
    <name evidence="2" type="ORF">AAFF_G00131270</name>
</gene>